<keyword evidence="2" id="KW-1185">Reference proteome</keyword>
<protein>
    <submittedName>
        <fullName evidence="1">ATP-NAD kinase family protein</fullName>
    </submittedName>
</protein>
<dbReference type="RefSeq" id="WP_216520963.1">
    <property type="nucleotide sequence ID" value="NZ_JAHLPM010000013.1"/>
</dbReference>
<sequence length="371" mass="40869">MKKVGLIINPVAGMGGRVGLKGTDGVNILRKAIKLGAMKEAPRKALRGIERLLPIKDDIIILTCSGDMGEDQCKGLGFNVRVILESSGNTTSRETMIGASIMEEKKVELLIFVGGDGTARDIYKGVGNRIVTLGIPAGVKIHSPVYANTPEKAGDLALLYLKGENFVVKEEEVIDIDEEAFRKNEVRTRLFGYLKVPYKKEYLQNKKAPTPLKEEENQKAIALDIIDNMIDGVYYIIGPGTTTRAIMEGLNLPYTLLGVDIIKDKKLIKSDCSEKDILQIVSNSKSKLIITPTGGQGYLLGRGNQQISDKVIKKIEKENIYIISSNRKIVELGGKPLLIYTGDKDIDLMLEGYYRVKVGYGIDIMYRVSKG</sequence>
<dbReference type="Pfam" id="PF20143">
    <property type="entry name" value="NAD_kinase_C"/>
    <property type="match status" value="1"/>
</dbReference>
<dbReference type="PIRSF" id="PIRSF016907">
    <property type="entry name" value="Kin_ATP-NAD"/>
    <property type="match status" value="1"/>
</dbReference>
<name>A0ABS6EAM8_9FIRM</name>
<dbReference type="InterPro" id="IPR011386">
    <property type="entry name" value="Put_ATP-NAD_kin"/>
</dbReference>
<keyword evidence="1" id="KW-0808">Transferase</keyword>
<keyword evidence="1" id="KW-0418">Kinase</keyword>
<evidence type="ECO:0000313" key="2">
    <source>
        <dbReference type="Proteomes" id="UP000749471"/>
    </source>
</evidence>
<dbReference type="Proteomes" id="UP000749471">
    <property type="component" value="Unassembled WGS sequence"/>
</dbReference>
<comment type="caution">
    <text evidence="1">The sequence shown here is derived from an EMBL/GenBank/DDBJ whole genome shotgun (WGS) entry which is preliminary data.</text>
</comment>
<accession>A0ABS6EAM8</accession>
<dbReference type="InterPro" id="IPR039065">
    <property type="entry name" value="AcoX-like"/>
</dbReference>
<dbReference type="InterPro" id="IPR002504">
    <property type="entry name" value="NADK"/>
</dbReference>
<dbReference type="EMBL" id="JAHLPM010000013">
    <property type="protein sequence ID" value="MBU5439254.1"/>
    <property type="molecule type" value="Genomic_DNA"/>
</dbReference>
<dbReference type="Pfam" id="PF01513">
    <property type="entry name" value="NAD_kinase"/>
    <property type="match status" value="1"/>
</dbReference>
<gene>
    <name evidence="1" type="ORF">KQI42_14620</name>
</gene>
<evidence type="ECO:0000313" key="1">
    <source>
        <dbReference type="EMBL" id="MBU5439254.1"/>
    </source>
</evidence>
<dbReference type="PANTHER" id="PTHR40697:SF2">
    <property type="entry name" value="ATP-NAD KINASE-RELATED"/>
    <property type="match status" value="1"/>
</dbReference>
<reference evidence="1 2" key="1">
    <citation type="submission" date="2021-06" db="EMBL/GenBank/DDBJ databases">
        <authorList>
            <person name="Sun Q."/>
            <person name="Li D."/>
        </authorList>
    </citation>
    <scope>NUCLEOTIDE SEQUENCE [LARGE SCALE GENOMIC DNA]</scope>
    <source>
        <strain evidence="1 2">MSJ-40</strain>
    </source>
</reference>
<proteinExistence type="predicted"/>
<dbReference type="PANTHER" id="PTHR40697">
    <property type="entry name" value="ACETOIN CATABOLISM PROTEIN X"/>
    <property type="match status" value="1"/>
</dbReference>
<dbReference type="GO" id="GO:0016301">
    <property type="term" value="F:kinase activity"/>
    <property type="evidence" value="ECO:0007669"/>
    <property type="project" value="UniProtKB-KW"/>
</dbReference>
<organism evidence="1 2">
    <name type="scientific">Tissierella simiarum</name>
    <dbReference type="NCBI Taxonomy" id="2841534"/>
    <lineage>
        <taxon>Bacteria</taxon>
        <taxon>Bacillati</taxon>
        <taxon>Bacillota</taxon>
        <taxon>Tissierellia</taxon>
        <taxon>Tissierellales</taxon>
        <taxon>Tissierellaceae</taxon>
        <taxon>Tissierella</taxon>
    </lineage>
</organism>